<name>A0A1I1YT73_9RHOB</name>
<proteinExistence type="inferred from homology"/>
<evidence type="ECO:0000256" key="1">
    <source>
        <dbReference type="ARBA" id="ARBA00022723"/>
    </source>
</evidence>
<feature type="domain" description="Calcineurin-like phosphoesterase" evidence="5">
    <location>
        <begin position="4"/>
        <end position="191"/>
    </location>
</feature>
<dbReference type="PANTHER" id="PTHR42988">
    <property type="entry name" value="PHOSPHOHYDROLASE"/>
    <property type="match status" value="1"/>
</dbReference>
<dbReference type="InterPro" id="IPR004843">
    <property type="entry name" value="Calcineurin-like_PHP"/>
</dbReference>
<dbReference type="InterPro" id="IPR029052">
    <property type="entry name" value="Metallo-depent_PP-like"/>
</dbReference>
<evidence type="ECO:0000256" key="2">
    <source>
        <dbReference type="ARBA" id="ARBA00022801"/>
    </source>
</evidence>
<keyword evidence="3" id="KW-0408">Iron</keyword>
<reference evidence="6 7" key="1">
    <citation type="submission" date="2016-10" db="EMBL/GenBank/DDBJ databases">
        <authorList>
            <person name="Varghese N."/>
            <person name="Submissions S."/>
        </authorList>
    </citation>
    <scope>NUCLEOTIDE SEQUENCE [LARGE SCALE GENOMIC DNA]</scope>
    <source>
        <strain evidence="7">YIM D21,KCTC 23444,ACCC 10710</strain>
    </source>
</reference>
<dbReference type="SUPFAM" id="SSF56300">
    <property type="entry name" value="Metallo-dependent phosphatases"/>
    <property type="match status" value="1"/>
</dbReference>
<protein>
    <submittedName>
        <fullName evidence="6">3',5'-cyclic AMP phosphodiesterase CpdA</fullName>
    </submittedName>
</protein>
<gene>
    <name evidence="6" type="ORF">SAMN04515678_107138</name>
</gene>
<comment type="similarity">
    <text evidence="4">Belongs to the cyclic nucleotide phosphodiesterase class-III family.</text>
</comment>
<organism evidence="6 7">
    <name type="scientific">Roseivivax sediminis</name>
    <dbReference type="NCBI Taxonomy" id="936889"/>
    <lineage>
        <taxon>Bacteria</taxon>
        <taxon>Pseudomonadati</taxon>
        <taxon>Pseudomonadota</taxon>
        <taxon>Alphaproteobacteria</taxon>
        <taxon>Rhodobacterales</taxon>
        <taxon>Roseobacteraceae</taxon>
        <taxon>Roseivivax</taxon>
    </lineage>
</organism>
<dbReference type="AlphaFoldDB" id="A0A1I1YT73"/>
<accession>A0A1I1YT73</accession>
<evidence type="ECO:0000313" key="7">
    <source>
        <dbReference type="Proteomes" id="UP000325289"/>
    </source>
</evidence>
<dbReference type="Pfam" id="PF00149">
    <property type="entry name" value="Metallophos"/>
    <property type="match status" value="1"/>
</dbReference>
<sequence length="266" mass="28948">MTARIAHLSDLHFGRDRPELAEPLAEAINAAGVELVVVSGDLTQRARHAQFRAARAFLDRLDAPILAVPGNHDTPLDNVAVRMVRPWARYRRHISRDLQPTHAGDGYVVCGLNSADPRALQRGRLRWSALAHAERCLSAPREGRGLGIVALHHPPEDAPGVTKRPMRGVSTGLRVLSARGADILLCGHLHVWRASPVQAAAGLLLVQAGTGLSTRVRGEPNDFNVLTLDPSAVTIERLGASDAGDRFETLSRSRFEKVSDRWQAAR</sequence>
<keyword evidence="2" id="KW-0378">Hydrolase</keyword>
<evidence type="ECO:0000256" key="4">
    <source>
        <dbReference type="ARBA" id="ARBA00025742"/>
    </source>
</evidence>
<dbReference type="Proteomes" id="UP000325289">
    <property type="component" value="Unassembled WGS sequence"/>
</dbReference>
<dbReference type="Gene3D" id="3.60.21.10">
    <property type="match status" value="1"/>
</dbReference>
<dbReference type="RefSeq" id="WP_149756249.1">
    <property type="nucleotide sequence ID" value="NZ_FOMS01000007.1"/>
</dbReference>
<dbReference type="OrthoDB" id="651281at2"/>
<dbReference type="GO" id="GO:0016787">
    <property type="term" value="F:hydrolase activity"/>
    <property type="evidence" value="ECO:0007669"/>
    <property type="project" value="UniProtKB-KW"/>
</dbReference>
<dbReference type="GO" id="GO:0046872">
    <property type="term" value="F:metal ion binding"/>
    <property type="evidence" value="ECO:0007669"/>
    <property type="project" value="UniProtKB-KW"/>
</dbReference>
<evidence type="ECO:0000259" key="5">
    <source>
        <dbReference type="Pfam" id="PF00149"/>
    </source>
</evidence>
<dbReference type="PANTHER" id="PTHR42988:SF2">
    <property type="entry name" value="CYCLIC NUCLEOTIDE PHOSPHODIESTERASE CBUA0032-RELATED"/>
    <property type="match status" value="1"/>
</dbReference>
<keyword evidence="1" id="KW-0479">Metal-binding</keyword>
<dbReference type="EMBL" id="FOMS01000007">
    <property type="protein sequence ID" value="SFE21353.1"/>
    <property type="molecule type" value="Genomic_DNA"/>
</dbReference>
<dbReference type="InterPro" id="IPR050884">
    <property type="entry name" value="CNP_phosphodiesterase-III"/>
</dbReference>
<evidence type="ECO:0000313" key="6">
    <source>
        <dbReference type="EMBL" id="SFE21353.1"/>
    </source>
</evidence>
<keyword evidence="7" id="KW-1185">Reference proteome</keyword>
<evidence type="ECO:0000256" key="3">
    <source>
        <dbReference type="ARBA" id="ARBA00023004"/>
    </source>
</evidence>